<dbReference type="Pfam" id="PF00059">
    <property type="entry name" value="Lectin_C"/>
    <property type="match status" value="1"/>
</dbReference>
<evidence type="ECO:0000256" key="2">
    <source>
        <dbReference type="SAM" id="SignalP"/>
    </source>
</evidence>
<dbReference type="Proteomes" id="UP000887568">
    <property type="component" value="Unplaced"/>
</dbReference>
<protein>
    <recommendedName>
        <fullName evidence="3">C-type lectin domain-containing protein</fullName>
    </recommendedName>
</protein>
<feature type="chain" id="PRO_5038100571" description="C-type lectin domain-containing protein" evidence="2">
    <location>
        <begin position="25"/>
        <end position="238"/>
    </location>
</feature>
<dbReference type="EnsemblMetazoa" id="XM_038208916.1">
    <property type="protein sequence ID" value="XP_038064844.1"/>
    <property type="gene ID" value="LOC119735210"/>
</dbReference>
<dbReference type="OrthoDB" id="2142683at2759"/>
<evidence type="ECO:0000313" key="4">
    <source>
        <dbReference type="EnsemblMetazoa" id="XP_038064844.1"/>
    </source>
</evidence>
<keyword evidence="5" id="KW-1185">Reference proteome</keyword>
<dbReference type="SMART" id="SM00034">
    <property type="entry name" value="CLECT"/>
    <property type="match status" value="1"/>
</dbReference>
<sequence>MSPTVRRLSFLVLSTFLSIVGTYASCSPCPFQWMSFGDHCYRLVLEKLPWADAENYCQQLPPRRFGHAHLVTINSEAEQQFLANGRAEHCMPCPKRWVAFDGDCYRLVTEKLPWVEAEKYCRELSNSDWFPAHLVSINSLEEQQFIVELLKASYPLEELPSVKAWLGYNDMERETRFVWSAGSGANFTRWASDQPDNGRGKGQDCVAIRQEYNWKWDDMTCRFGRHFICELKMLNGRK</sequence>
<dbReference type="AlphaFoldDB" id="A0A914AN41"/>
<dbReference type="InterPro" id="IPR018378">
    <property type="entry name" value="C-type_lectin_CS"/>
</dbReference>
<keyword evidence="1" id="KW-1015">Disulfide bond</keyword>
<dbReference type="InterPro" id="IPR001304">
    <property type="entry name" value="C-type_lectin-like"/>
</dbReference>
<reference evidence="4" key="1">
    <citation type="submission" date="2022-11" db="UniProtKB">
        <authorList>
            <consortium name="EnsemblMetazoa"/>
        </authorList>
    </citation>
    <scope>IDENTIFICATION</scope>
</reference>
<dbReference type="InterPro" id="IPR050111">
    <property type="entry name" value="C-type_lectin/snaclec_domain"/>
</dbReference>
<name>A0A914AN41_PATMI</name>
<dbReference type="InterPro" id="IPR016186">
    <property type="entry name" value="C-type_lectin-like/link_sf"/>
</dbReference>
<evidence type="ECO:0000256" key="1">
    <source>
        <dbReference type="ARBA" id="ARBA00023157"/>
    </source>
</evidence>
<dbReference type="PANTHER" id="PTHR22803">
    <property type="entry name" value="MANNOSE, PHOSPHOLIPASE, LECTIN RECEPTOR RELATED"/>
    <property type="match status" value="1"/>
</dbReference>
<dbReference type="SUPFAM" id="SSF56436">
    <property type="entry name" value="C-type lectin-like"/>
    <property type="match status" value="2"/>
</dbReference>
<evidence type="ECO:0000313" key="5">
    <source>
        <dbReference type="Proteomes" id="UP000887568"/>
    </source>
</evidence>
<feature type="domain" description="C-type lectin" evidence="3">
    <location>
        <begin position="36"/>
        <end position="100"/>
    </location>
</feature>
<dbReference type="Gene3D" id="3.10.100.10">
    <property type="entry name" value="Mannose-Binding Protein A, subunit A"/>
    <property type="match status" value="2"/>
</dbReference>
<evidence type="ECO:0000259" key="3">
    <source>
        <dbReference type="PROSITE" id="PS50041"/>
    </source>
</evidence>
<proteinExistence type="predicted"/>
<feature type="signal peptide" evidence="2">
    <location>
        <begin position="1"/>
        <end position="24"/>
    </location>
</feature>
<dbReference type="RefSeq" id="XP_038064844.1">
    <property type="nucleotide sequence ID" value="XM_038208916.1"/>
</dbReference>
<accession>A0A914AN41</accession>
<organism evidence="4 5">
    <name type="scientific">Patiria miniata</name>
    <name type="common">Bat star</name>
    <name type="synonym">Asterina miniata</name>
    <dbReference type="NCBI Taxonomy" id="46514"/>
    <lineage>
        <taxon>Eukaryota</taxon>
        <taxon>Metazoa</taxon>
        <taxon>Echinodermata</taxon>
        <taxon>Eleutherozoa</taxon>
        <taxon>Asterozoa</taxon>
        <taxon>Asteroidea</taxon>
        <taxon>Valvatacea</taxon>
        <taxon>Valvatida</taxon>
        <taxon>Asterinidae</taxon>
        <taxon>Patiria</taxon>
    </lineage>
</organism>
<dbReference type="GeneID" id="119735210"/>
<dbReference type="PROSITE" id="PS50041">
    <property type="entry name" value="C_TYPE_LECTIN_2"/>
    <property type="match status" value="2"/>
</dbReference>
<dbReference type="PROSITE" id="PS00615">
    <property type="entry name" value="C_TYPE_LECTIN_1"/>
    <property type="match status" value="1"/>
</dbReference>
<feature type="domain" description="C-type lectin" evidence="3">
    <location>
        <begin position="100"/>
        <end position="230"/>
    </location>
</feature>
<dbReference type="InterPro" id="IPR016187">
    <property type="entry name" value="CTDL_fold"/>
</dbReference>
<keyword evidence="2" id="KW-0732">Signal</keyword>